<accession>A0AA35Y3C3</accession>
<dbReference type="SMART" id="SM00509">
    <property type="entry name" value="TFS2N"/>
    <property type="match status" value="1"/>
</dbReference>
<feature type="domain" description="TFIIS N-terminal" evidence="4">
    <location>
        <begin position="159"/>
        <end position="236"/>
    </location>
</feature>
<protein>
    <recommendedName>
        <fullName evidence="4">TFIIS N-terminal domain-containing protein</fullName>
    </recommendedName>
</protein>
<keyword evidence="6" id="KW-1185">Reference proteome</keyword>
<dbReference type="AlphaFoldDB" id="A0AA35Y3C3"/>
<reference evidence="5" key="1">
    <citation type="submission" date="2023-04" db="EMBL/GenBank/DDBJ databases">
        <authorList>
            <person name="Vijverberg K."/>
            <person name="Xiong W."/>
            <person name="Schranz E."/>
        </authorList>
    </citation>
    <scope>NUCLEOTIDE SEQUENCE</scope>
</reference>
<evidence type="ECO:0000259" key="4">
    <source>
        <dbReference type="PROSITE" id="PS51319"/>
    </source>
</evidence>
<dbReference type="Gene3D" id="1.20.930.10">
    <property type="entry name" value="Conserved domain common to transcription factors TFIIS, elongin A, CRSP70"/>
    <property type="match status" value="1"/>
</dbReference>
<dbReference type="PROSITE" id="PS51319">
    <property type="entry name" value="TFIIS_N"/>
    <property type="match status" value="1"/>
</dbReference>
<dbReference type="InterPro" id="IPR035441">
    <property type="entry name" value="TFIIS/LEDGF_dom_sf"/>
</dbReference>
<dbReference type="Proteomes" id="UP001177003">
    <property type="component" value="Chromosome 0"/>
</dbReference>
<proteinExistence type="predicted"/>
<evidence type="ECO:0000256" key="2">
    <source>
        <dbReference type="ARBA" id="ARBA00023242"/>
    </source>
</evidence>
<sequence>MEDSKCAALMRDWRAYLRGENGDIFEIIKRAIIVAASDQPTEFQSRRHKIAEILFSDELIKHYECDKYQKQSPKVTHEMEDETKLVSEVLSSSVLCKEEVWERNNSHGKPQMEKQIAPTCKQQRTMAKWNTETKFQIQKGLVTSEEKLVDDLGDNEGVAEVLKIKKILDKSGDESQSELVVCELLKMLQSMELSMKTLKATMIGRTVSALKKHSSEKVCRIAATLMKSWKRKVDEWLKKESNDVKLTSSQQVKPTNLNMNTERKLEDSKKVSKIGNGGVMDLLERLEAANRKLQEGFEIVENMHKKRRIQMTRSMNTIKESSMGGAYCFPQLLN</sequence>
<keyword evidence="2 3" id="KW-0539">Nucleus</keyword>
<dbReference type="CDD" id="cd00183">
    <property type="entry name" value="TFIIS_I"/>
    <property type="match status" value="1"/>
</dbReference>
<dbReference type="EMBL" id="OX465086">
    <property type="protein sequence ID" value="CAI9263445.1"/>
    <property type="molecule type" value="Genomic_DNA"/>
</dbReference>
<dbReference type="InterPro" id="IPR017923">
    <property type="entry name" value="TFIIS_N"/>
</dbReference>
<dbReference type="PANTHER" id="PTHR46554:SF9">
    <property type="entry name" value="TRANSCRIPTION FACTOR IIS-RELATED"/>
    <property type="match status" value="1"/>
</dbReference>
<evidence type="ECO:0000256" key="1">
    <source>
        <dbReference type="ARBA" id="ARBA00004123"/>
    </source>
</evidence>
<name>A0AA35Y3C3_LACSI</name>
<evidence type="ECO:0000313" key="6">
    <source>
        <dbReference type="Proteomes" id="UP001177003"/>
    </source>
</evidence>
<dbReference type="Pfam" id="PF08711">
    <property type="entry name" value="Med26"/>
    <property type="match status" value="1"/>
</dbReference>
<evidence type="ECO:0000256" key="3">
    <source>
        <dbReference type="PROSITE-ProRule" id="PRU00649"/>
    </source>
</evidence>
<dbReference type="PANTHER" id="PTHR46554">
    <property type="entry name" value="MEDIATOR OF RNA POLYMERASE II TRANSCRIPTION SUBUNIT 26A-RELATED"/>
    <property type="match status" value="1"/>
</dbReference>
<comment type="subcellular location">
    <subcellularLocation>
        <location evidence="1 3">Nucleus</location>
    </subcellularLocation>
</comment>
<dbReference type="GO" id="GO:0005634">
    <property type="term" value="C:nucleus"/>
    <property type="evidence" value="ECO:0007669"/>
    <property type="project" value="UniProtKB-SubCell"/>
</dbReference>
<dbReference type="SUPFAM" id="SSF47676">
    <property type="entry name" value="Conserved domain common to transcription factors TFIIS, elongin A, CRSP70"/>
    <property type="match status" value="1"/>
</dbReference>
<organism evidence="5 6">
    <name type="scientific">Lactuca saligna</name>
    <name type="common">Willowleaf lettuce</name>
    <dbReference type="NCBI Taxonomy" id="75948"/>
    <lineage>
        <taxon>Eukaryota</taxon>
        <taxon>Viridiplantae</taxon>
        <taxon>Streptophyta</taxon>
        <taxon>Embryophyta</taxon>
        <taxon>Tracheophyta</taxon>
        <taxon>Spermatophyta</taxon>
        <taxon>Magnoliopsida</taxon>
        <taxon>eudicotyledons</taxon>
        <taxon>Gunneridae</taxon>
        <taxon>Pentapetalae</taxon>
        <taxon>asterids</taxon>
        <taxon>campanulids</taxon>
        <taxon>Asterales</taxon>
        <taxon>Asteraceae</taxon>
        <taxon>Cichorioideae</taxon>
        <taxon>Cichorieae</taxon>
        <taxon>Lactucinae</taxon>
        <taxon>Lactuca</taxon>
    </lineage>
</organism>
<gene>
    <name evidence="5" type="ORF">LSALG_LOCUS4135</name>
</gene>
<evidence type="ECO:0000313" key="5">
    <source>
        <dbReference type="EMBL" id="CAI9263445.1"/>
    </source>
</evidence>
<dbReference type="InterPro" id="IPR003617">
    <property type="entry name" value="TFIIS/CRSP70_N_sub"/>
</dbReference>